<dbReference type="SUPFAM" id="SSF81923">
    <property type="entry name" value="Double Clp-N motif"/>
    <property type="match status" value="1"/>
</dbReference>
<reference evidence="3 4" key="2">
    <citation type="submission" date="2020-03" db="EMBL/GenBank/DDBJ databases">
        <authorList>
            <person name="Ichikawa N."/>
            <person name="Kimura A."/>
            <person name="Kitahashi Y."/>
            <person name="Uohara A."/>
        </authorList>
    </citation>
    <scope>NUCLEOTIDE SEQUENCE [LARGE SCALE GENOMIC DNA]</scope>
    <source>
        <strain evidence="3 4">NBRC 108639</strain>
    </source>
</reference>
<evidence type="ECO:0000259" key="2">
    <source>
        <dbReference type="PROSITE" id="PS51903"/>
    </source>
</evidence>
<dbReference type="Pfam" id="PF06689">
    <property type="entry name" value="zf-C4_ClpX"/>
    <property type="match status" value="1"/>
</dbReference>
<dbReference type="SUPFAM" id="SSF57716">
    <property type="entry name" value="Glucocorticoid receptor-like (DNA-binding domain)"/>
    <property type="match status" value="1"/>
</dbReference>
<organism evidence="3 4">
    <name type="scientific">Phytohabitans houttuyneae</name>
    <dbReference type="NCBI Taxonomy" id="1076126"/>
    <lineage>
        <taxon>Bacteria</taxon>
        <taxon>Bacillati</taxon>
        <taxon>Actinomycetota</taxon>
        <taxon>Actinomycetes</taxon>
        <taxon>Micromonosporales</taxon>
        <taxon>Micromonosporaceae</taxon>
    </lineage>
</organism>
<proteinExistence type="predicted"/>
<dbReference type="Gene3D" id="6.20.220.10">
    <property type="entry name" value="ClpX chaperone, C4-type zinc finger domain"/>
    <property type="match status" value="1"/>
</dbReference>
<dbReference type="AlphaFoldDB" id="A0A6V8K524"/>
<dbReference type="InterPro" id="IPR010603">
    <property type="entry name" value="Znf_CppX_C4"/>
</dbReference>
<accession>A0A6V8K524</accession>
<evidence type="ECO:0000313" key="3">
    <source>
        <dbReference type="EMBL" id="GFJ77418.1"/>
    </source>
</evidence>
<dbReference type="InterPro" id="IPR036628">
    <property type="entry name" value="Clp_N_dom_sf"/>
</dbReference>
<name>A0A6V8K524_9ACTN</name>
<dbReference type="GO" id="GO:0046983">
    <property type="term" value="F:protein dimerization activity"/>
    <property type="evidence" value="ECO:0007669"/>
    <property type="project" value="InterPro"/>
</dbReference>
<evidence type="ECO:0000313" key="4">
    <source>
        <dbReference type="Proteomes" id="UP000482800"/>
    </source>
</evidence>
<keyword evidence="1" id="KW-0677">Repeat</keyword>
<protein>
    <recommendedName>
        <fullName evidence="2">Clp R domain-containing protein</fullName>
    </recommendedName>
</protein>
<comment type="caution">
    <text evidence="3">The sequence shown here is derived from an EMBL/GenBank/DDBJ whole genome shotgun (WGS) entry which is preliminary data.</text>
</comment>
<sequence>MAIDRPEGFDQLVAEVQQRAATAEPAALLDAAAAVSAEHAADADRLLDHFVAHARGSGMSWTDIGARLGVTKQAARQRFTPTPAVAMPFAAHPAPRLQACLDQAAQEARAHGTDEIGTHHLLAGLLTEGVAAAILERLGVHAEQIRTAAHNLFGPPTPTPSDNTPRMSTEATCALDIAAQHAAANTTGTTPPEVRTEHLLAALALDPGGRARRVLNELHVDIAAIKRELQCHISVNLTRPARWWKRRSTGHACSFCGRPSTPDQLVNGPGIAICRPCVALATEILAARQASEQTAQARPS</sequence>
<dbReference type="InterPro" id="IPR038366">
    <property type="entry name" value="Znf_CppX_C4_sf"/>
</dbReference>
<dbReference type="PROSITE" id="PS51903">
    <property type="entry name" value="CLP_R"/>
    <property type="match status" value="1"/>
</dbReference>
<dbReference type="RefSeq" id="WP_173054814.1">
    <property type="nucleotide sequence ID" value="NZ_BAABGO010000075.1"/>
</dbReference>
<evidence type="ECO:0000256" key="1">
    <source>
        <dbReference type="PROSITE-ProRule" id="PRU01251"/>
    </source>
</evidence>
<dbReference type="Pfam" id="PF02861">
    <property type="entry name" value="Clp_N"/>
    <property type="match status" value="2"/>
</dbReference>
<dbReference type="GO" id="GO:0008270">
    <property type="term" value="F:zinc ion binding"/>
    <property type="evidence" value="ECO:0007669"/>
    <property type="project" value="InterPro"/>
</dbReference>
<dbReference type="SMART" id="SM00994">
    <property type="entry name" value="zf-C4_ClpX"/>
    <property type="match status" value="1"/>
</dbReference>
<gene>
    <name evidence="3" type="ORF">Phou_015980</name>
</gene>
<feature type="domain" description="Clp R" evidence="2">
    <location>
        <begin position="89"/>
        <end position="236"/>
    </location>
</feature>
<dbReference type="EMBL" id="BLPF01000001">
    <property type="protein sequence ID" value="GFJ77418.1"/>
    <property type="molecule type" value="Genomic_DNA"/>
</dbReference>
<dbReference type="Proteomes" id="UP000482800">
    <property type="component" value="Unassembled WGS sequence"/>
</dbReference>
<reference evidence="3 4" key="1">
    <citation type="submission" date="2020-03" db="EMBL/GenBank/DDBJ databases">
        <title>Whole genome shotgun sequence of Phytohabitans houttuyneae NBRC 108639.</title>
        <authorList>
            <person name="Komaki H."/>
            <person name="Tamura T."/>
        </authorList>
    </citation>
    <scope>NUCLEOTIDE SEQUENCE [LARGE SCALE GENOMIC DNA]</scope>
    <source>
        <strain evidence="3 4">NBRC 108639</strain>
    </source>
</reference>
<dbReference type="InterPro" id="IPR004176">
    <property type="entry name" value="Clp_R_N"/>
</dbReference>
<dbReference type="Gene3D" id="1.10.1780.10">
    <property type="entry name" value="Clp, N-terminal domain"/>
    <property type="match status" value="1"/>
</dbReference>
<keyword evidence="4" id="KW-1185">Reference proteome</keyword>